<keyword evidence="2" id="KW-1185">Reference proteome</keyword>
<organism evidence="1 2">
    <name type="scientific">Sphaerobolus stellatus (strain SS14)</name>
    <dbReference type="NCBI Taxonomy" id="990650"/>
    <lineage>
        <taxon>Eukaryota</taxon>
        <taxon>Fungi</taxon>
        <taxon>Dikarya</taxon>
        <taxon>Basidiomycota</taxon>
        <taxon>Agaricomycotina</taxon>
        <taxon>Agaricomycetes</taxon>
        <taxon>Phallomycetidae</taxon>
        <taxon>Geastrales</taxon>
        <taxon>Sphaerobolaceae</taxon>
        <taxon>Sphaerobolus</taxon>
    </lineage>
</organism>
<evidence type="ECO:0000313" key="2">
    <source>
        <dbReference type="Proteomes" id="UP000054279"/>
    </source>
</evidence>
<gene>
    <name evidence="1" type="ORF">M422DRAFT_250601</name>
</gene>
<dbReference type="Proteomes" id="UP000054279">
    <property type="component" value="Unassembled WGS sequence"/>
</dbReference>
<accession>A0A0C9W2G2</accession>
<proteinExistence type="predicted"/>
<dbReference type="HOGENOM" id="CLU_1147810_0_0_1"/>
<protein>
    <submittedName>
        <fullName evidence="1">Uncharacterized protein</fullName>
    </submittedName>
</protein>
<evidence type="ECO:0000313" key="1">
    <source>
        <dbReference type="EMBL" id="KIJ45815.1"/>
    </source>
</evidence>
<sequence length="242" mass="26952">MAGVRHGLPFFQASSNFAEKHMAFLNAQDKVIIYMVGTLELGRKIKTNGHDSEETSQGLGCTLLAYYALVFYLKITPDEAYQSVQEKCLYHPQSQLDVLWNLIYQASNSIIHLQQFILSHRIPSSDVEFPKLVYLPQAPLLPPPPILLFPAPPEAAPHKFIEIYPRITASGGEVETHPAIIEEHPLKEQMESADPMGDVKIHQFEPTQENESIAPSPNSTPSARSLVSLAPAIESSVEILHY</sequence>
<name>A0A0C9W2G2_SPHS4</name>
<dbReference type="AlphaFoldDB" id="A0A0C9W2G2"/>
<dbReference type="EMBL" id="KN837110">
    <property type="protein sequence ID" value="KIJ45815.1"/>
    <property type="molecule type" value="Genomic_DNA"/>
</dbReference>
<reference evidence="1 2" key="1">
    <citation type="submission" date="2014-06" db="EMBL/GenBank/DDBJ databases">
        <title>Evolutionary Origins and Diversification of the Mycorrhizal Mutualists.</title>
        <authorList>
            <consortium name="DOE Joint Genome Institute"/>
            <consortium name="Mycorrhizal Genomics Consortium"/>
            <person name="Kohler A."/>
            <person name="Kuo A."/>
            <person name="Nagy L.G."/>
            <person name="Floudas D."/>
            <person name="Copeland A."/>
            <person name="Barry K.W."/>
            <person name="Cichocki N."/>
            <person name="Veneault-Fourrey C."/>
            <person name="LaButti K."/>
            <person name="Lindquist E.A."/>
            <person name="Lipzen A."/>
            <person name="Lundell T."/>
            <person name="Morin E."/>
            <person name="Murat C."/>
            <person name="Riley R."/>
            <person name="Ohm R."/>
            <person name="Sun H."/>
            <person name="Tunlid A."/>
            <person name="Henrissat B."/>
            <person name="Grigoriev I.V."/>
            <person name="Hibbett D.S."/>
            <person name="Martin F."/>
        </authorList>
    </citation>
    <scope>NUCLEOTIDE SEQUENCE [LARGE SCALE GENOMIC DNA]</scope>
    <source>
        <strain evidence="1 2">SS14</strain>
    </source>
</reference>